<dbReference type="InterPro" id="IPR016163">
    <property type="entry name" value="Ald_DH_C"/>
</dbReference>
<comment type="caution">
    <text evidence="5">The sequence shown here is derived from an EMBL/GenBank/DDBJ whole genome shotgun (WGS) entry which is preliminary data.</text>
</comment>
<accession>A0ABW8CZR7</accession>
<dbReference type="Gene3D" id="3.40.309.10">
    <property type="entry name" value="Aldehyde Dehydrogenase, Chain A, domain 2"/>
    <property type="match status" value="1"/>
</dbReference>
<sequence length="170" mass="18567">MSEETFGPILPVLAVRDVHEAVDSVDARDEALSLYAFTRDKAVWRTLPEKTSSGGPSPTPGSPFPPPGPRRRRHAPPGGRPRRHPPPTPAPCRRTRHRLRARRAPPRLRRTRTPPGPAVGHTPGPPGAGLHPYDGRGPWEGGQSGPRGRPPRRACHRQAGASLHPTRRHP</sequence>
<evidence type="ECO:0000313" key="5">
    <source>
        <dbReference type="EMBL" id="MFI9123102.1"/>
    </source>
</evidence>
<organism evidence="5 6">
    <name type="scientific">Streptomyces bikiniensis</name>
    <dbReference type="NCBI Taxonomy" id="1896"/>
    <lineage>
        <taxon>Bacteria</taxon>
        <taxon>Bacillati</taxon>
        <taxon>Actinomycetota</taxon>
        <taxon>Actinomycetes</taxon>
        <taxon>Kitasatosporales</taxon>
        <taxon>Streptomycetaceae</taxon>
        <taxon>Streptomyces</taxon>
    </lineage>
</organism>
<dbReference type="SUPFAM" id="SSF53720">
    <property type="entry name" value="ALDH-like"/>
    <property type="match status" value="1"/>
</dbReference>
<feature type="domain" description="Aldehyde dehydrogenase" evidence="4">
    <location>
        <begin position="1"/>
        <end position="54"/>
    </location>
</feature>
<name>A0ABW8CZR7_STRBI</name>
<dbReference type="Pfam" id="PF00171">
    <property type="entry name" value="Aldedh"/>
    <property type="match status" value="1"/>
</dbReference>
<protein>
    <submittedName>
        <fullName evidence="5">Aldehyde dehydrogenase family protein</fullName>
    </submittedName>
</protein>
<dbReference type="PANTHER" id="PTHR43570">
    <property type="entry name" value="ALDEHYDE DEHYDROGENASE"/>
    <property type="match status" value="1"/>
</dbReference>
<dbReference type="InterPro" id="IPR016161">
    <property type="entry name" value="Ald_DH/histidinol_DH"/>
</dbReference>
<keyword evidence="6" id="KW-1185">Reference proteome</keyword>
<dbReference type="PANTHER" id="PTHR43570:SF16">
    <property type="entry name" value="ALDEHYDE DEHYDROGENASE TYPE III, ISOFORM Q"/>
    <property type="match status" value="1"/>
</dbReference>
<dbReference type="Proteomes" id="UP001614391">
    <property type="component" value="Unassembled WGS sequence"/>
</dbReference>
<evidence type="ECO:0000259" key="4">
    <source>
        <dbReference type="Pfam" id="PF00171"/>
    </source>
</evidence>
<feature type="compositionally biased region" description="Basic residues" evidence="3">
    <location>
        <begin position="69"/>
        <end position="85"/>
    </location>
</feature>
<gene>
    <name evidence="5" type="ORF">ACIGW0_27535</name>
</gene>
<feature type="compositionally biased region" description="Basic residues" evidence="3">
    <location>
        <begin position="93"/>
        <end position="112"/>
    </location>
</feature>
<comment type="similarity">
    <text evidence="1">Belongs to the aldehyde dehydrogenase family.</text>
</comment>
<keyword evidence="2" id="KW-0560">Oxidoreductase</keyword>
<evidence type="ECO:0000256" key="1">
    <source>
        <dbReference type="ARBA" id="ARBA00009986"/>
    </source>
</evidence>
<feature type="compositionally biased region" description="Pro residues" evidence="3">
    <location>
        <begin position="57"/>
        <end position="68"/>
    </location>
</feature>
<evidence type="ECO:0000313" key="6">
    <source>
        <dbReference type="Proteomes" id="UP001614391"/>
    </source>
</evidence>
<evidence type="ECO:0000256" key="3">
    <source>
        <dbReference type="SAM" id="MobiDB-lite"/>
    </source>
</evidence>
<reference evidence="5 6" key="1">
    <citation type="submission" date="2024-10" db="EMBL/GenBank/DDBJ databases">
        <title>The Natural Products Discovery Center: Release of the First 8490 Sequenced Strains for Exploring Actinobacteria Biosynthetic Diversity.</title>
        <authorList>
            <person name="Kalkreuter E."/>
            <person name="Kautsar S.A."/>
            <person name="Yang D."/>
            <person name="Bader C.D."/>
            <person name="Teijaro C.N."/>
            <person name="Fluegel L."/>
            <person name="Davis C.M."/>
            <person name="Simpson J.R."/>
            <person name="Lauterbach L."/>
            <person name="Steele A.D."/>
            <person name="Gui C."/>
            <person name="Meng S."/>
            <person name="Li G."/>
            <person name="Viehrig K."/>
            <person name="Ye F."/>
            <person name="Su P."/>
            <person name="Kiefer A.F."/>
            <person name="Nichols A."/>
            <person name="Cepeda A.J."/>
            <person name="Yan W."/>
            <person name="Fan B."/>
            <person name="Jiang Y."/>
            <person name="Adhikari A."/>
            <person name="Zheng C.-J."/>
            <person name="Schuster L."/>
            <person name="Cowan T.M."/>
            <person name="Smanski M.J."/>
            <person name="Chevrette M.G."/>
            <person name="De Carvalho L.P.S."/>
            <person name="Shen B."/>
        </authorList>
    </citation>
    <scope>NUCLEOTIDE SEQUENCE [LARGE SCALE GENOMIC DNA]</scope>
    <source>
        <strain evidence="5 6">NPDC053346</strain>
    </source>
</reference>
<dbReference type="InterPro" id="IPR012394">
    <property type="entry name" value="Aldehyde_DH_NAD(P)"/>
</dbReference>
<feature type="region of interest" description="Disordered" evidence="3">
    <location>
        <begin position="46"/>
        <end position="170"/>
    </location>
</feature>
<dbReference type="InterPro" id="IPR015590">
    <property type="entry name" value="Aldehyde_DH_dom"/>
</dbReference>
<dbReference type="EMBL" id="JBITYT010000014">
    <property type="protein sequence ID" value="MFI9123102.1"/>
    <property type="molecule type" value="Genomic_DNA"/>
</dbReference>
<proteinExistence type="inferred from homology"/>
<dbReference type="RefSeq" id="WP_399619939.1">
    <property type="nucleotide sequence ID" value="NZ_JBITYT010000014.1"/>
</dbReference>
<evidence type="ECO:0000256" key="2">
    <source>
        <dbReference type="ARBA" id="ARBA00023002"/>
    </source>
</evidence>